<dbReference type="RefSeq" id="WP_013626313.1">
    <property type="nucleotide sequence ID" value="NC_015172.1"/>
</dbReference>
<organism evidence="1 2">
    <name type="scientific">Syntrophobotulus glycolicus (strain DSM 8271 / FlGlyR)</name>
    <dbReference type="NCBI Taxonomy" id="645991"/>
    <lineage>
        <taxon>Bacteria</taxon>
        <taxon>Bacillati</taxon>
        <taxon>Bacillota</taxon>
        <taxon>Clostridia</taxon>
        <taxon>Eubacteriales</taxon>
        <taxon>Desulfitobacteriaceae</taxon>
        <taxon>Syntrophobotulus</taxon>
    </lineage>
</organism>
<dbReference type="OrthoDB" id="1808398at2"/>
<sequence length="191" mass="21440">MSQWYKSCKKQGLGQRVRLILMVMSLLSLFTLSGCNSLEDAVEKAKPYIPEGYTMLHIEQVSENSAIVFYSYQDELSAGMFIKNTFGWDWIGSGVGKLITYPEGLQWRYADLGNKQHGQYSLYYGKVNNPDISAITVKTINGNISYGKVVNTEQLKMWYAFVDEPQVPSVSAVITGSAADGRVLYRFSQSN</sequence>
<name>F0T2V1_SYNGF</name>
<reference evidence="2" key="2">
    <citation type="submission" date="2011-02" db="EMBL/GenBank/DDBJ databases">
        <title>The complete genome of Syntrophobotulus glycolicus DSM 8271.</title>
        <authorList>
            <person name="Lucas S."/>
            <person name="Copeland A."/>
            <person name="Lapidus A."/>
            <person name="Bruce D."/>
            <person name="Goodwin L."/>
            <person name="Pitluck S."/>
            <person name="Kyrpides N."/>
            <person name="Mavromatis K."/>
            <person name="Pagani I."/>
            <person name="Ivanova N."/>
            <person name="Mikhailova N."/>
            <person name="Chertkov O."/>
            <person name="Held B."/>
            <person name="Detter J.C."/>
            <person name="Tapia R."/>
            <person name="Han C."/>
            <person name="Land M."/>
            <person name="Hauser L."/>
            <person name="Markowitz V."/>
            <person name="Cheng J.-F."/>
            <person name="Hugenholtz P."/>
            <person name="Woyke T."/>
            <person name="Wu D."/>
            <person name="Spring S."/>
            <person name="Schroeder M."/>
            <person name="Brambilla E."/>
            <person name="Klenk H.-P."/>
            <person name="Eisen J.A."/>
        </authorList>
    </citation>
    <scope>NUCLEOTIDE SEQUENCE [LARGE SCALE GENOMIC DNA]</scope>
    <source>
        <strain evidence="2">DSM 8271 / FlGlyR</strain>
    </source>
</reference>
<dbReference type="Proteomes" id="UP000007488">
    <property type="component" value="Chromosome"/>
</dbReference>
<dbReference type="PROSITE" id="PS51257">
    <property type="entry name" value="PROKAR_LIPOPROTEIN"/>
    <property type="match status" value="1"/>
</dbReference>
<protein>
    <recommendedName>
        <fullName evidence="3">Lipoprotein</fullName>
    </recommendedName>
</protein>
<gene>
    <name evidence="1" type="ordered locus">Sgly_3325</name>
</gene>
<evidence type="ECO:0008006" key="3">
    <source>
        <dbReference type="Google" id="ProtNLM"/>
    </source>
</evidence>
<proteinExistence type="predicted"/>
<dbReference type="KEGG" id="sgy:Sgly_3325"/>
<dbReference type="HOGENOM" id="CLU_1486780_0_0_9"/>
<dbReference type="STRING" id="645991.Sgly_3325"/>
<dbReference type="eggNOG" id="ENOG5031ZQS">
    <property type="taxonomic scope" value="Bacteria"/>
</dbReference>
<evidence type="ECO:0000313" key="2">
    <source>
        <dbReference type="Proteomes" id="UP000007488"/>
    </source>
</evidence>
<reference evidence="1 2" key="1">
    <citation type="journal article" date="2011" name="Stand. Genomic Sci.">
        <title>Complete genome sequence of Syntrophobotulus glycolicus type strain (FlGlyR).</title>
        <authorList>
            <person name="Han C."/>
            <person name="Mwirichia R."/>
            <person name="Chertkov O."/>
            <person name="Held B."/>
            <person name="Lapidus A."/>
            <person name="Nolan M."/>
            <person name="Lucas S."/>
            <person name="Hammon N."/>
            <person name="Deshpande S."/>
            <person name="Cheng J.F."/>
            <person name="Tapia R."/>
            <person name="Goodwin L."/>
            <person name="Pitluck S."/>
            <person name="Huntemann M."/>
            <person name="Liolios K."/>
            <person name="Ivanova N."/>
            <person name="Pagani I."/>
            <person name="Mavromatis K."/>
            <person name="Ovchinikova G."/>
            <person name="Pati A."/>
            <person name="Chen A."/>
            <person name="Palaniappan K."/>
            <person name="Land M."/>
            <person name="Hauser L."/>
            <person name="Brambilla E.M."/>
            <person name="Rohde M."/>
            <person name="Spring S."/>
            <person name="Sikorski J."/>
            <person name="Goker M."/>
            <person name="Woyke T."/>
            <person name="Bristow J."/>
            <person name="Eisen J.A."/>
            <person name="Markowitz V."/>
            <person name="Hugenholtz P."/>
            <person name="Kyrpides N.C."/>
            <person name="Klenk H.P."/>
            <person name="Detter J.C."/>
        </authorList>
    </citation>
    <scope>NUCLEOTIDE SEQUENCE [LARGE SCALE GENOMIC DNA]</scope>
    <source>
        <strain evidence="2">DSM 8271 / FlGlyR</strain>
    </source>
</reference>
<keyword evidence="2" id="KW-1185">Reference proteome</keyword>
<dbReference type="EMBL" id="CP002547">
    <property type="protein sequence ID" value="ADY57588.1"/>
    <property type="molecule type" value="Genomic_DNA"/>
</dbReference>
<dbReference type="AlphaFoldDB" id="F0T2V1"/>
<accession>F0T2V1</accession>
<evidence type="ECO:0000313" key="1">
    <source>
        <dbReference type="EMBL" id="ADY57588.1"/>
    </source>
</evidence>